<feature type="region of interest" description="Disordered" evidence="1">
    <location>
        <begin position="37"/>
        <end position="92"/>
    </location>
</feature>
<keyword evidence="3" id="KW-1185">Reference proteome</keyword>
<dbReference type="AlphaFoldDB" id="A0A368GIM2"/>
<name>A0A368GIM2_ANCCA</name>
<feature type="compositionally biased region" description="Low complexity" evidence="1">
    <location>
        <begin position="37"/>
        <end position="50"/>
    </location>
</feature>
<comment type="caution">
    <text evidence="2">The sequence shown here is derived from an EMBL/GenBank/DDBJ whole genome shotgun (WGS) entry which is preliminary data.</text>
</comment>
<gene>
    <name evidence="2" type="ORF">ANCCAN_10501</name>
</gene>
<sequence length="92" mass="10324">MFKDLPFNLGQSFPTMPNMPPMPEAPCLCSSQACGPQQPQQNIIYPPSNQYDQQGSYQTTGAPYGNLYQQSSNQPQYQQSDPQSSQYNGRKK</sequence>
<organism evidence="2 3">
    <name type="scientific">Ancylostoma caninum</name>
    <name type="common">Dog hookworm</name>
    <dbReference type="NCBI Taxonomy" id="29170"/>
    <lineage>
        <taxon>Eukaryota</taxon>
        <taxon>Metazoa</taxon>
        <taxon>Ecdysozoa</taxon>
        <taxon>Nematoda</taxon>
        <taxon>Chromadorea</taxon>
        <taxon>Rhabditida</taxon>
        <taxon>Rhabditina</taxon>
        <taxon>Rhabditomorpha</taxon>
        <taxon>Strongyloidea</taxon>
        <taxon>Ancylostomatidae</taxon>
        <taxon>Ancylostomatinae</taxon>
        <taxon>Ancylostoma</taxon>
    </lineage>
</organism>
<reference evidence="2 3" key="1">
    <citation type="submission" date="2014-10" db="EMBL/GenBank/DDBJ databases">
        <title>Draft genome of the hookworm Ancylostoma caninum.</title>
        <authorList>
            <person name="Mitreva M."/>
        </authorList>
    </citation>
    <scope>NUCLEOTIDE SEQUENCE [LARGE SCALE GENOMIC DNA]</scope>
    <source>
        <strain evidence="2 3">Baltimore</strain>
    </source>
</reference>
<evidence type="ECO:0000256" key="1">
    <source>
        <dbReference type="SAM" id="MobiDB-lite"/>
    </source>
</evidence>
<protein>
    <submittedName>
        <fullName evidence="2">Uncharacterized protein</fullName>
    </submittedName>
</protein>
<accession>A0A368GIM2</accession>
<dbReference type="OrthoDB" id="5872070at2759"/>
<feature type="compositionally biased region" description="Polar residues" evidence="1">
    <location>
        <begin position="51"/>
        <end position="61"/>
    </location>
</feature>
<dbReference type="EMBL" id="JOJR01000154">
    <property type="protein sequence ID" value="RCN43538.1"/>
    <property type="molecule type" value="Genomic_DNA"/>
</dbReference>
<dbReference type="Proteomes" id="UP000252519">
    <property type="component" value="Unassembled WGS sequence"/>
</dbReference>
<feature type="region of interest" description="Disordered" evidence="1">
    <location>
        <begin position="1"/>
        <end position="25"/>
    </location>
</feature>
<feature type="compositionally biased region" description="Low complexity" evidence="1">
    <location>
        <begin position="69"/>
        <end position="92"/>
    </location>
</feature>
<evidence type="ECO:0000313" key="2">
    <source>
        <dbReference type="EMBL" id="RCN43538.1"/>
    </source>
</evidence>
<evidence type="ECO:0000313" key="3">
    <source>
        <dbReference type="Proteomes" id="UP000252519"/>
    </source>
</evidence>
<proteinExistence type="predicted"/>